<evidence type="ECO:0000256" key="2">
    <source>
        <dbReference type="ARBA" id="ARBA00022514"/>
    </source>
</evidence>
<comment type="catalytic activity">
    <reaction evidence="6">
        <text>L-dopachrome = 5,6-dihydroxyindole-2-carboxylate</text>
        <dbReference type="Rhea" id="RHEA:13041"/>
        <dbReference type="ChEBI" id="CHEBI:16875"/>
        <dbReference type="ChEBI" id="CHEBI:57509"/>
        <dbReference type="EC" id="5.3.3.12"/>
    </reaction>
</comment>
<dbReference type="Proteomes" id="UP000823877">
    <property type="component" value="Unassembled WGS sequence"/>
</dbReference>
<reference evidence="12" key="2">
    <citation type="submission" date="2021-04" db="EMBL/GenBank/DDBJ databases">
        <authorList>
            <person name="Gilroy R."/>
        </authorList>
    </citation>
    <scope>NUCLEOTIDE SEQUENCE</scope>
    <source>
        <strain evidence="12">CHK188-16595</strain>
    </source>
</reference>
<evidence type="ECO:0000256" key="10">
    <source>
        <dbReference type="ARBA" id="ARBA00041912"/>
    </source>
</evidence>
<evidence type="ECO:0000256" key="1">
    <source>
        <dbReference type="ARBA" id="ARBA00004613"/>
    </source>
</evidence>
<name>A0A9D2S9B7_9FIRM</name>
<comment type="caution">
    <text evidence="12">The sequence shown here is derived from an EMBL/GenBank/DDBJ whole genome shotgun (WGS) entry which is preliminary data.</text>
</comment>
<evidence type="ECO:0000313" key="12">
    <source>
        <dbReference type="EMBL" id="HJB75477.1"/>
    </source>
</evidence>
<keyword evidence="4" id="KW-0413">Isomerase</keyword>
<evidence type="ECO:0000256" key="7">
    <source>
        <dbReference type="ARBA" id="ARBA00038932"/>
    </source>
</evidence>
<organism evidence="12 13">
    <name type="scientific">Candidatus Eubacterium faecale</name>
    <dbReference type="NCBI Taxonomy" id="2838568"/>
    <lineage>
        <taxon>Bacteria</taxon>
        <taxon>Bacillati</taxon>
        <taxon>Bacillota</taxon>
        <taxon>Clostridia</taxon>
        <taxon>Eubacteriales</taxon>
        <taxon>Eubacteriaceae</taxon>
        <taxon>Eubacterium</taxon>
    </lineage>
</organism>
<dbReference type="InterPro" id="IPR014347">
    <property type="entry name" value="Tautomerase/MIF_sf"/>
</dbReference>
<dbReference type="EC" id="5.3.2.1" evidence="8"/>
<evidence type="ECO:0000256" key="6">
    <source>
        <dbReference type="ARBA" id="ARBA00036823"/>
    </source>
</evidence>
<dbReference type="Pfam" id="PF01187">
    <property type="entry name" value="MIF"/>
    <property type="match status" value="1"/>
</dbReference>
<dbReference type="EC" id="5.3.3.12" evidence="7"/>
<comment type="subcellular location">
    <subcellularLocation>
        <location evidence="1">Secreted</location>
    </subcellularLocation>
</comment>
<dbReference type="AlphaFoldDB" id="A0A9D2S9B7"/>
<evidence type="ECO:0000256" key="9">
    <source>
        <dbReference type="ARBA" id="ARBA00041631"/>
    </source>
</evidence>
<keyword evidence="3" id="KW-0964">Secreted</keyword>
<dbReference type="GO" id="GO:0005125">
    <property type="term" value="F:cytokine activity"/>
    <property type="evidence" value="ECO:0007669"/>
    <property type="project" value="UniProtKB-KW"/>
</dbReference>
<evidence type="ECO:0000313" key="13">
    <source>
        <dbReference type="Proteomes" id="UP000823877"/>
    </source>
</evidence>
<evidence type="ECO:0000256" key="4">
    <source>
        <dbReference type="ARBA" id="ARBA00023235"/>
    </source>
</evidence>
<proteinExistence type="predicted"/>
<evidence type="ECO:0000256" key="11">
    <source>
        <dbReference type="ARBA" id="ARBA00042730"/>
    </source>
</evidence>
<gene>
    <name evidence="12" type="ORF">IAA37_07405</name>
</gene>
<protein>
    <recommendedName>
        <fullName evidence="11">L-dopachrome isomerase</fullName>
        <ecNumber evidence="8">5.3.2.1</ecNumber>
        <ecNumber evidence="7">5.3.3.12</ecNumber>
    </recommendedName>
    <alternativeName>
        <fullName evidence="9">L-dopachrome tautomerase</fullName>
    </alternativeName>
    <alternativeName>
        <fullName evidence="10">Phenylpyruvate tautomerase</fullName>
    </alternativeName>
</protein>
<accession>A0A9D2S9B7</accession>
<dbReference type="GO" id="GO:0050178">
    <property type="term" value="F:phenylpyruvate tautomerase activity"/>
    <property type="evidence" value="ECO:0007669"/>
    <property type="project" value="UniProtKB-EC"/>
</dbReference>
<comment type="catalytic activity">
    <reaction evidence="5">
        <text>3-phenylpyruvate = enol-phenylpyruvate</text>
        <dbReference type="Rhea" id="RHEA:17097"/>
        <dbReference type="ChEBI" id="CHEBI:16815"/>
        <dbReference type="ChEBI" id="CHEBI:18005"/>
        <dbReference type="EC" id="5.3.2.1"/>
    </reaction>
</comment>
<keyword evidence="2" id="KW-0202">Cytokine</keyword>
<evidence type="ECO:0000256" key="8">
    <source>
        <dbReference type="ARBA" id="ARBA00039086"/>
    </source>
</evidence>
<dbReference type="GO" id="GO:0005615">
    <property type="term" value="C:extracellular space"/>
    <property type="evidence" value="ECO:0007669"/>
    <property type="project" value="UniProtKB-KW"/>
</dbReference>
<dbReference type="InterPro" id="IPR001398">
    <property type="entry name" value="Macrophage_inhib_fac"/>
</dbReference>
<reference evidence="12" key="1">
    <citation type="journal article" date="2021" name="PeerJ">
        <title>Extensive microbial diversity within the chicken gut microbiome revealed by metagenomics and culture.</title>
        <authorList>
            <person name="Gilroy R."/>
            <person name="Ravi A."/>
            <person name="Getino M."/>
            <person name="Pursley I."/>
            <person name="Horton D.L."/>
            <person name="Alikhan N.F."/>
            <person name="Baker D."/>
            <person name="Gharbi K."/>
            <person name="Hall N."/>
            <person name="Watson M."/>
            <person name="Adriaenssens E.M."/>
            <person name="Foster-Nyarko E."/>
            <person name="Jarju S."/>
            <person name="Secka A."/>
            <person name="Antonio M."/>
            <person name="Oren A."/>
            <person name="Chaudhuri R.R."/>
            <person name="La Ragione R."/>
            <person name="Hildebrand F."/>
            <person name="Pallen M.J."/>
        </authorList>
    </citation>
    <scope>NUCLEOTIDE SEQUENCE</scope>
    <source>
        <strain evidence="12">CHK188-16595</strain>
    </source>
</reference>
<dbReference type="GO" id="GO:0004167">
    <property type="term" value="F:dopachrome isomerase activity"/>
    <property type="evidence" value="ECO:0007669"/>
    <property type="project" value="UniProtKB-EC"/>
</dbReference>
<dbReference type="PANTHER" id="PTHR11954">
    <property type="entry name" value="D-DOPACHROME DECARBOXYLASE"/>
    <property type="match status" value="1"/>
</dbReference>
<evidence type="ECO:0000256" key="3">
    <source>
        <dbReference type="ARBA" id="ARBA00022525"/>
    </source>
</evidence>
<evidence type="ECO:0000256" key="5">
    <source>
        <dbReference type="ARBA" id="ARBA00036735"/>
    </source>
</evidence>
<dbReference type="Gene3D" id="3.30.429.10">
    <property type="entry name" value="Macrophage Migration Inhibitory Factor"/>
    <property type="match status" value="1"/>
</dbReference>
<sequence>MPFVNVNTNTKITKAQEIAVKSEMGKAIENLGKTENWLMVGFNPEMPLYFQGSDAPAAFVDISVFGKSSDAQCEQMTAAVCDIVEKELGISASRTYVKYSGTAQWGWNRSDF</sequence>
<dbReference type="EMBL" id="DWXN01000012">
    <property type="protein sequence ID" value="HJB75477.1"/>
    <property type="molecule type" value="Genomic_DNA"/>
</dbReference>
<dbReference type="SUPFAM" id="SSF55331">
    <property type="entry name" value="Tautomerase/MIF"/>
    <property type="match status" value="1"/>
</dbReference>
<dbReference type="PANTHER" id="PTHR11954:SF6">
    <property type="entry name" value="MACROPHAGE MIGRATION INHIBITORY FACTOR"/>
    <property type="match status" value="1"/>
</dbReference>